<dbReference type="GO" id="GO:0005615">
    <property type="term" value="C:extracellular space"/>
    <property type="evidence" value="ECO:0007669"/>
    <property type="project" value="TreeGrafter"/>
</dbReference>
<comment type="cofactor">
    <cofactor evidence="1">
        <name>Zn(2+)</name>
        <dbReference type="ChEBI" id="CHEBI:29105"/>
    </cofactor>
</comment>
<organism evidence="11">
    <name type="scientific">Darwinula stevensoni</name>
    <dbReference type="NCBI Taxonomy" id="69355"/>
    <lineage>
        <taxon>Eukaryota</taxon>
        <taxon>Metazoa</taxon>
        <taxon>Ecdysozoa</taxon>
        <taxon>Arthropoda</taxon>
        <taxon>Crustacea</taxon>
        <taxon>Oligostraca</taxon>
        <taxon>Ostracoda</taxon>
        <taxon>Podocopa</taxon>
        <taxon>Podocopida</taxon>
        <taxon>Darwinulocopina</taxon>
        <taxon>Darwinuloidea</taxon>
        <taxon>Darwinulidae</taxon>
        <taxon>Darwinula</taxon>
    </lineage>
</organism>
<dbReference type="GO" id="GO:0006508">
    <property type="term" value="P:proteolysis"/>
    <property type="evidence" value="ECO:0007669"/>
    <property type="project" value="UniProtKB-KW"/>
</dbReference>
<keyword evidence="4" id="KW-0479">Metal-binding</keyword>
<dbReference type="GO" id="GO:0004222">
    <property type="term" value="F:metalloendopeptidase activity"/>
    <property type="evidence" value="ECO:0007669"/>
    <property type="project" value="InterPro"/>
</dbReference>
<dbReference type="GO" id="GO:0030574">
    <property type="term" value="P:collagen catabolic process"/>
    <property type="evidence" value="ECO:0007669"/>
    <property type="project" value="TreeGrafter"/>
</dbReference>
<dbReference type="PANTHER" id="PTHR10201:SF291">
    <property type="entry name" value="MATRIX METALLOPROTEINASE 1, ISOFORM C-RELATED"/>
    <property type="match status" value="1"/>
</dbReference>
<dbReference type="GO" id="GO:0008270">
    <property type="term" value="F:zinc ion binding"/>
    <property type="evidence" value="ECO:0007669"/>
    <property type="project" value="InterPro"/>
</dbReference>
<keyword evidence="3" id="KW-0645">Protease</keyword>
<dbReference type="InterPro" id="IPR024079">
    <property type="entry name" value="MetalloPept_cat_dom_sf"/>
</dbReference>
<dbReference type="SUPFAM" id="SSF47090">
    <property type="entry name" value="PGBD-like"/>
    <property type="match status" value="1"/>
</dbReference>
<evidence type="ECO:0000256" key="8">
    <source>
        <dbReference type="ARBA" id="ARBA00023049"/>
    </source>
</evidence>
<comment type="similarity">
    <text evidence="2">Belongs to the peptidase M10A family.</text>
</comment>
<dbReference type="Gene3D" id="1.10.101.10">
    <property type="entry name" value="PGBD-like superfamily/PGBD"/>
    <property type="match status" value="1"/>
</dbReference>
<reference evidence="11" key="1">
    <citation type="submission" date="2020-11" db="EMBL/GenBank/DDBJ databases">
        <authorList>
            <person name="Tran Van P."/>
        </authorList>
    </citation>
    <scope>NUCLEOTIDE SEQUENCE</scope>
</reference>
<name>A0A7R9A065_9CRUS</name>
<dbReference type="InterPro" id="IPR036365">
    <property type="entry name" value="PGBD-like_sf"/>
</dbReference>
<protein>
    <recommendedName>
        <fullName evidence="13">Peptidase metallopeptidase domain-containing protein</fullName>
    </recommendedName>
</protein>
<evidence type="ECO:0000256" key="2">
    <source>
        <dbReference type="ARBA" id="ARBA00010370"/>
    </source>
</evidence>
<dbReference type="OrthoDB" id="406838at2759"/>
<dbReference type="Pfam" id="PF00413">
    <property type="entry name" value="Peptidase_M10"/>
    <property type="match status" value="1"/>
</dbReference>
<keyword evidence="12" id="KW-1185">Reference proteome</keyword>
<dbReference type="Pfam" id="PF01471">
    <property type="entry name" value="PG_binding_1"/>
    <property type="match status" value="1"/>
</dbReference>
<dbReference type="InterPro" id="IPR036366">
    <property type="entry name" value="PGBDSf"/>
</dbReference>
<dbReference type="GO" id="GO:0030198">
    <property type="term" value="P:extracellular matrix organization"/>
    <property type="evidence" value="ECO:0007669"/>
    <property type="project" value="TreeGrafter"/>
</dbReference>
<dbReference type="PANTHER" id="PTHR10201">
    <property type="entry name" value="MATRIX METALLOPROTEINASE"/>
    <property type="match status" value="1"/>
</dbReference>
<keyword evidence="8" id="KW-0482">Metalloprotease</keyword>
<proteinExistence type="inferred from homology"/>
<dbReference type="EMBL" id="CAJPEV010000321">
    <property type="protein sequence ID" value="CAG0883962.1"/>
    <property type="molecule type" value="Genomic_DNA"/>
</dbReference>
<feature type="domain" description="Peptidase M10 metallopeptidase" evidence="9">
    <location>
        <begin position="103"/>
        <end position="147"/>
    </location>
</feature>
<evidence type="ECO:0000259" key="10">
    <source>
        <dbReference type="Pfam" id="PF01471"/>
    </source>
</evidence>
<evidence type="ECO:0000256" key="1">
    <source>
        <dbReference type="ARBA" id="ARBA00001947"/>
    </source>
</evidence>
<keyword evidence="5" id="KW-0732">Signal</keyword>
<dbReference type="InterPro" id="IPR001818">
    <property type="entry name" value="Pept_M10_metallopeptidase"/>
</dbReference>
<sequence>MITYLFQLYLQKFGYLAPTSGNSLPLIDGSALRSAVKEFQEFAGLTATGDLDQETLDTMALPRCGVKDKVGKGVNARRKRYALQDVMMMQNDYTGGLNPYCLVRFAEGEHGDGDPFDGPGGTLAHAFFPIYGGDAHFDDKEQWTIDSYRGT</sequence>
<dbReference type="SUPFAM" id="SSF55486">
    <property type="entry name" value="Metalloproteases ('zincins'), catalytic domain"/>
    <property type="match status" value="1"/>
</dbReference>
<keyword evidence="6" id="KW-0378">Hydrolase</keyword>
<evidence type="ECO:0000259" key="9">
    <source>
        <dbReference type="Pfam" id="PF00413"/>
    </source>
</evidence>
<evidence type="ECO:0000313" key="11">
    <source>
        <dbReference type="EMBL" id="CAD7242825.1"/>
    </source>
</evidence>
<evidence type="ECO:0000256" key="5">
    <source>
        <dbReference type="ARBA" id="ARBA00022729"/>
    </source>
</evidence>
<gene>
    <name evidence="11" type="ORF">DSTB1V02_LOCUS2769</name>
</gene>
<evidence type="ECO:0008006" key="13">
    <source>
        <dbReference type="Google" id="ProtNLM"/>
    </source>
</evidence>
<keyword evidence="7" id="KW-0862">Zinc</keyword>
<dbReference type="EMBL" id="LR899838">
    <property type="protein sequence ID" value="CAD7242825.1"/>
    <property type="molecule type" value="Genomic_DNA"/>
</dbReference>
<dbReference type="GO" id="GO:0031012">
    <property type="term" value="C:extracellular matrix"/>
    <property type="evidence" value="ECO:0007669"/>
    <property type="project" value="InterPro"/>
</dbReference>
<feature type="domain" description="Peptidoglycan binding-like" evidence="10">
    <location>
        <begin position="6"/>
        <end position="59"/>
    </location>
</feature>
<evidence type="ECO:0000256" key="6">
    <source>
        <dbReference type="ARBA" id="ARBA00022801"/>
    </source>
</evidence>
<evidence type="ECO:0000256" key="4">
    <source>
        <dbReference type="ARBA" id="ARBA00022723"/>
    </source>
</evidence>
<evidence type="ECO:0000256" key="7">
    <source>
        <dbReference type="ARBA" id="ARBA00022833"/>
    </source>
</evidence>
<accession>A0A7R9A065</accession>
<dbReference type="AlphaFoldDB" id="A0A7R9A065"/>
<dbReference type="InterPro" id="IPR002477">
    <property type="entry name" value="Peptidoglycan-bd-like"/>
</dbReference>
<evidence type="ECO:0000256" key="3">
    <source>
        <dbReference type="ARBA" id="ARBA00022670"/>
    </source>
</evidence>
<dbReference type="Proteomes" id="UP000677054">
    <property type="component" value="Unassembled WGS sequence"/>
</dbReference>
<dbReference type="Gene3D" id="3.40.390.10">
    <property type="entry name" value="Collagenase (Catalytic Domain)"/>
    <property type="match status" value="1"/>
</dbReference>
<evidence type="ECO:0000313" key="12">
    <source>
        <dbReference type="Proteomes" id="UP000677054"/>
    </source>
</evidence>